<evidence type="ECO:0000313" key="4">
    <source>
        <dbReference type="EMBL" id="AQZ97050.1"/>
    </source>
</evidence>
<dbReference type="InterPro" id="IPR038670">
    <property type="entry name" value="HslJ-like_sf"/>
</dbReference>
<proteinExistence type="predicted"/>
<sequence>MSSLKSIAAACVLTTFALGCTHATDVQKRPQPTSASTPVSLQTHHWQLNQVRDVDGSTDMQWQRSVAASRVPVELLFTGENALVVKRLCNNMHGSYEAQGDALQVSRMVSTMMACNDEKMMALERQVAQQLPKVQSWKITGSENAPVLALTFQGGVVWELKGKPTYETLYGPSEQMFLEVAPDKVVCHHPLVENAQCLQVREVKYDAQGIKQGFGTWGNYYGSIEGYSKQPNVRNILRIKRYTNQNAPADASKYVDVLDLVVESEIKR</sequence>
<dbReference type="PANTHER" id="PTHR35535:SF1">
    <property type="entry name" value="HEAT SHOCK PROTEIN HSLJ"/>
    <property type="match status" value="1"/>
</dbReference>
<dbReference type="Pfam" id="PF03724">
    <property type="entry name" value="META"/>
    <property type="match status" value="1"/>
</dbReference>
<protein>
    <recommendedName>
        <fullName evidence="6">Heat-shock protein</fullName>
    </recommendedName>
</protein>
<keyword evidence="1" id="KW-0732">Signal</keyword>
<feature type="domain" description="DUF4377" evidence="3">
    <location>
        <begin position="179"/>
        <end position="263"/>
    </location>
</feature>
<evidence type="ECO:0000259" key="3">
    <source>
        <dbReference type="Pfam" id="PF14302"/>
    </source>
</evidence>
<dbReference type="InterPro" id="IPR025485">
    <property type="entry name" value="DUF4377"/>
</dbReference>
<reference evidence="4 5" key="1">
    <citation type="submission" date="2017-03" db="EMBL/GenBank/DDBJ databases">
        <title>Rapid Whole Genome Sequencing of Comamonas kerstersii Causing Continuous ambulatory Peritoneal Dialysis-Associated Peritonitis.</title>
        <authorList>
            <person name="Zheng B."/>
        </authorList>
    </citation>
    <scope>NUCLEOTIDE SEQUENCE [LARGE SCALE GENOMIC DNA]</scope>
    <source>
        <strain evidence="4 5">8943</strain>
    </source>
</reference>
<feature type="signal peptide" evidence="1">
    <location>
        <begin position="1"/>
        <end position="23"/>
    </location>
</feature>
<evidence type="ECO:0008006" key="6">
    <source>
        <dbReference type="Google" id="ProtNLM"/>
    </source>
</evidence>
<gene>
    <name evidence="4" type="ORF">B5M06_01020</name>
</gene>
<dbReference type="GeneID" id="83037897"/>
<evidence type="ECO:0000256" key="1">
    <source>
        <dbReference type="SAM" id="SignalP"/>
    </source>
</evidence>
<dbReference type="Gene3D" id="2.40.128.270">
    <property type="match status" value="1"/>
</dbReference>
<dbReference type="PANTHER" id="PTHR35535">
    <property type="entry name" value="HEAT SHOCK PROTEIN HSLJ"/>
    <property type="match status" value="1"/>
</dbReference>
<dbReference type="AlphaFoldDB" id="A0A1V0BAZ7"/>
<dbReference type="KEGG" id="cke:B5M06_01020"/>
<dbReference type="OrthoDB" id="7871744at2"/>
<feature type="domain" description="DUF306" evidence="2">
    <location>
        <begin position="40"/>
        <end position="156"/>
    </location>
</feature>
<dbReference type="Pfam" id="PF14302">
    <property type="entry name" value="DUF4377"/>
    <property type="match status" value="1"/>
</dbReference>
<dbReference type="InterPro" id="IPR005184">
    <property type="entry name" value="DUF306_Meta_HslJ"/>
</dbReference>
<feature type="chain" id="PRO_5012459921" description="Heat-shock protein" evidence="1">
    <location>
        <begin position="24"/>
        <end position="268"/>
    </location>
</feature>
<organism evidence="4 5">
    <name type="scientific">Comamonas kerstersii</name>
    <dbReference type="NCBI Taxonomy" id="225992"/>
    <lineage>
        <taxon>Bacteria</taxon>
        <taxon>Pseudomonadati</taxon>
        <taxon>Pseudomonadota</taxon>
        <taxon>Betaproteobacteria</taxon>
        <taxon>Burkholderiales</taxon>
        <taxon>Comamonadaceae</taxon>
        <taxon>Comamonas</taxon>
    </lineage>
</organism>
<evidence type="ECO:0000313" key="5">
    <source>
        <dbReference type="Proteomes" id="UP000242792"/>
    </source>
</evidence>
<dbReference type="InterPro" id="IPR053147">
    <property type="entry name" value="Hsp_HslJ-like"/>
</dbReference>
<dbReference type="EMBL" id="CP020121">
    <property type="protein sequence ID" value="AQZ97050.1"/>
    <property type="molecule type" value="Genomic_DNA"/>
</dbReference>
<accession>A0A1V0BAZ7</accession>
<dbReference type="PROSITE" id="PS51257">
    <property type="entry name" value="PROKAR_LIPOPROTEIN"/>
    <property type="match status" value="1"/>
</dbReference>
<dbReference type="RefSeq" id="WP_077344476.1">
    <property type="nucleotide sequence ID" value="NZ_CP020121.1"/>
</dbReference>
<evidence type="ECO:0000259" key="2">
    <source>
        <dbReference type="Pfam" id="PF03724"/>
    </source>
</evidence>
<name>A0A1V0BAZ7_9BURK</name>
<dbReference type="Proteomes" id="UP000242792">
    <property type="component" value="Chromosome"/>
</dbReference>